<reference evidence="1 2" key="1">
    <citation type="submission" date="2015-05" db="EMBL/GenBank/DDBJ databases">
        <title>Genome assembly of Archangium gephyra DSM 2261.</title>
        <authorList>
            <person name="Sharma G."/>
            <person name="Subramanian S."/>
        </authorList>
    </citation>
    <scope>NUCLEOTIDE SEQUENCE [LARGE SCALE GENOMIC DNA]</scope>
    <source>
        <strain evidence="1 2">DSM 2261</strain>
    </source>
</reference>
<accession>A0AAC8Q8Q7</accession>
<proteinExistence type="predicted"/>
<dbReference type="EMBL" id="CP011509">
    <property type="protein sequence ID" value="AKJ02616.1"/>
    <property type="molecule type" value="Genomic_DNA"/>
</dbReference>
<evidence type="ECO:0000313" key="1">
    <source>
        <dbReference type="EMBL" id="AKJ02616.1"/>
    </source>
</evidence>
<dbReference type="KEGG" id="age:AA314_04242"/>
<organism evidence="1 2">
    <name type="scientific">Archangium gephyra</name>
    <dbReference type="NCBI Taxonomy" id="48"/>
    <lineage>
        <taxon>Bacteria</taxon>
        <taxon>Pseudomonadati</taxon>
        <taxon>Myxococcota</taxon>
        <taxon>Myxococcia</taxon>
        <taxon>Myxococcales</taxon>
        <taxon>Cystobacterineae</taxon>
        <taxon>Archangiaceae</taxon>
        <taxon>Archangium</taxon>
    </lineage>
</organism>
<name>A0AAC8Q8Q7_9BACT</name>
<dbReference type="AlphaFoldDB" id="A0AAC8Q8Q7"/>
<dbReference type="SUPFAM" id="SSF88659">
    <property type="entry name" value="Sigma3 and sigma4 domains of RNA polymerase sigma factors"/>
    <property type="match status" value="1"/>
</dbReference>
<dbReference type="InterPro" id="IPR036388">
    <property type="entry name" value="WH-like_DNA-bd_sf"/>
</dbReference>
<gene>
    <name evidence="1" type="ORF">AA314_04242</name>
</gene>
<evidence type="ECO:0000313" key="2">
    <source>
        <dbReference type="Proteomes" id="UP000035579"/>
    </source>
</evidence>
<sequence>MVLVAQEIGRRMAENGAPVSPAPDVSHLSTAELVTALRALPYRQTAFLMTRLVQDRSTRESASFYGITPEAFCVHLLRAGLALTRAAAPPGREPENDVEEDVWARALAEALERETAAVPGALTETVALCRRLRALGREVAAALEAAEREQEESPKGKQEDWLRKLAVAALLVLTAFLYCNRTEEAPERRVQPRAMER</sequence>
<dbReference type="Gene3D" id="1.10.10.10">
    <property type="entry name" value="Winged helix-like DNA-binding domain superfamily/Winged helix DNA-binding domain"/>
    <property type="match status" value="1"/>
</dbReference>
<dbReference type="InterPro" id="IPR013324">
    <property type="entry name" value="RNA_pol_sigma_r3/r4-like"/>
</dbReference>
<protein>
    <submittedName>
        <fullName evidence="1">Uncharacterized protein</fullName>
    </submittedName>
</protein>
<dbReference type="Proteomes" id="UP000035579">
    <property type="component" value="Chromosome"/>
</dbReference>